<evidence type="ECO:0000259" key="2">
    <source>
        <dbReference type="PROSITE" id="PS50240"/>
    </source>
</evidence>
<dbReference type="Proteomes" id="UP000663854">
    <property type="component" value="Unassembled WGS sequence"/>
</dbReference>
<dbReference type="EMBL" id="CAJNOL010000299">
    <property type="protein sequence ID" value="CAF0992137.1"/>
    <property type="molecule type" value="Genomic_DNA"/>
</dbReference>
<feature type="domain" description="Peptidase S1" evidence="2">
    <location>
        <begin position="1"/>
        <end position="106"/>
    </location>
</feature>
<dbReference type="Proteomes" id="UP000663870">
    <property type="component" value="Unassembled WGS sequence"/>
</dbReference>
<dbReference type="EMBL" id="CAJNOH010000216">
    <property type="protein sequence ID" value="CAF0948998.1"/>
    <property type="molecule type" value="Genomic_DNA"/>
</dbReference>
<comment type="caution">
    <text evidence="5">The sequence shown here is derived from an EMBL/GenBank/DDBJ whole genome shotgun (WGS) entry which is preliminary data.</text>
</comment>
<dbReference type="GO" id="GO:0004252">
    <property type="term" value="F:serine-type endopeptidase activity"/>
    <property type="evidence" value="ECO:0007669"/>
    <property type="project" value="InterPro"/>
</dbReference>
<dbReference type="InterPro" id="IPR033116">
    <property type="entry name" value="TRYPSIN_SER"/>
</dbReference>
<protein>
    <recommendedName>
        <fullName evidence="2">Peptidase S1 domain-containing protein</fullName>
    </recommendedName>
</protein>
<sequence length="125" mass="13676">MFDPTVKQICMPRVDMTTLLNNEWPLPGTNVVAIGWGTLAMSGSLPAALQQVTLQTVAYTDDTCSSVIFNKNKQFCAGVLGGGKDTCQGDSGGPVMMYTNSKQWVLDPQPHHQKFQTQQLPAHHR</sequence>
<dbReference type="GO" id="GO:0006508">
    <property type="term" value="P:proteolysis"/>
    <property type="evidence" value="ECO:0007669"/>
    <property type="project" value="InterPro"/>
</dbReference>
<dbReference type="Gene3D" id="2.40.10.10">
    <property type="entry name" value="Trypsin-like serine proteases"/>
    <property type="match status" value="1"/>
</dbReference>
<dbReference type="EMBL" id="CAJNOL010000303">
    <property type="protein sequence ID" value="CAF0994243.1"/>
    <property type="molecule type" value="Genomic_DNA"/>
</dbReference>
<dbReference type="InterPro" id="IPR043504">
    <property type="entry name" value="Peptidase_S1_PA_chymotrypsin"/>
</dbReference>
<dbReference type="SUPFAM" id="SSF50494">
    <property type="entry name" value="Trypsin-like serine proteases"/>
    <property type="match status" value="1"/>
</dbReference>
<dbReference type="PROSITE" id="PS00135">
    <property type="entry name" value="TRYPSIN_SER"/>
    <property type="match status" value="1"/>
</dbReference>
<dbReference type="AlphaFoldDB" id="A0A814GA02"/>
<dbReference type="InterPro" id="IPR009003">
    <property type="entry name" value="Peptidase_S1_PA"/>
</dbReference>
<name>A0A814GA02_9BILA</name>
<organism evidence="5 7">
    <name type="scientific">Rotaria sordida</name>
    <dbReference type="NCBI Taxonomy" id="392033"/>
    <lineage>
        <taxon>Eukaryota</taxon>
        <taxon>Metazoa</taxon>
        <taxon>Spiralia</taxon>
        <taxon>Gnathifera</taxon>
        <taxon>Rotifera</taxon>
        <taxon>Eurotatoria</taxon>
        <taxon>Bdelloidea</taxon>
        <taxon>Philodinida</taxon>
        <taxon>Philodinidae</taxon>
        <taxon>Rotaria</taxon>
    </lineage>
</organism>
<dbReference type="PANTHER" id="PTHR24253:SF103">
    <property type="entry name" value="TRANSMEMBRANE PROTEASE SERINE 7"/>
    <property type="match status" value="1"/>
</dbReference>
<keyword evidence="7" id="KW-1185">Reference proteome</keyword>
<evidence type="ECO:0000313" key="5">
    <source>
        <dbReference type="EMBL" id="CAF0992137.1"/>
    </source>
</evidence>
<dbReference type="PANTHER" id="PTHR24253">
    <property type="entry name" value="TRANSMEMBRANE PROTEASE SERINE"/>
    <property type="match status" value="1"/>
</dbReference>
<reference evidence="5" key="1">
    <citation type="submission" date="2021-02" db="EMBL/GenBank/DDBJ databases">
        <authorList>
            <person name="Nowell W R."/>
        </authorList>
    </citation>
    <scope>NUCLEOTIDE SEQUENCE</scope>
</reference>
<dbReference type="Pfam" id="PF00089">
    <property type="entry name" value="Trypsin"/>
    <property type="match status" value="1"/>
</dbReference>
<evidence type="ECO:0000313" key="6">
    <source>
        <dbReference type="EMBL" id="CAF0994243.1"/>
    </source>
</evidence>
<evidence type="ECO:0000256" key="1">
    <source>
        <dbReference type="ARBA" id="ARBA00023157"/>
    </source>
</evidence>
<accession>A0A814GA02</accession>
<dbReference type="InterPro" id="IPR001254">
    <property type="entry name" value="Trypsin_dom"/>
</dbReference>
<keyword evidence="1" id="KW-1015">Disulfide bond</keyword>
<dbReference type="EMBL" id="CAJNOT010000226">
    <property type="protein sequence ID" value="CAF0901986.1"/>
    <property type="molecule type" value="Genomic_DNA"/>
</dbReference>
<evidence type="ECO:0000313" key="4">
    <source>
        <dbReference type="EMBL" id="CAF0948998.1"/>
    </source>
</evidence>
<evidence type="ECO:0000313" key="3">
    <source>
        <dbReference type="EMBL" id="CAF0901986.1"/>
    </source>
</evidence>
<evidence type="ECO:0000313" key="7">
    <source>
        <dbReference type="Proteomes" id="UP000663870"/>
    </source>
</evidence>
<proteinExistence type="predicted"/>
<dbReference type="Proteomes" id="UP000663864">
    <property type="component" value="Unassembled WGS sequence"/>
</dbReference>
<gene>
    <name evidence="5" type="ORF">JXQ802_LOCUS13726</name>
    <name evidence="6" type="ORF">JXQ802_LOCUS13834</name>
    <name evidence="4" type="ORF">PYM288_LOCUS12019</name>
    <name evidence="3" type="ORF">ZHD862_LOCUS7435</name>
</gene>
<dbReference type="PROSITE" id="PS50240">
    <property type="entry name" value="TRYPSIN_DOM"/>
    <property type="match status" value="1"/>
</dbReference>